<proteinExistence type="predicted"/>
<gene>
    <name evidence="1" type="ORF">TCNE_LOCUS9800</name>
</gene>
<reference evidence="3" key="1">
    <citation type="submission" date="2016-06" db="UniProtKB">
        <authorList>
            <consortium name="WormBaseParasite"/>
        </authorList>
    </citation>
    <scope>IDENTIFICATION</scope>
</reference>
<dbReference type="AlphaFoldDB" id="A0A183UMT0"/>
<dbReference type="Proteomes" id="UP000050794">
    <property type="component" value="Unassembled WGS sequence"/>
</dbReference>
<evidence type="ECO:0000313" key="2">
    <source>
        <dbReference type="Proteomes" id="UP000050794"/>
    </source>
</evidence>
<dbReference type="WBParaSite" id="TCNE_0000980001-mRNA-1">
    <property type="protein sequence ID" value="TCNE_0000980001-mRNA-1"/>
    <property type="gene ID" value="TCNE_0000980001"/>
</dbReference>
<name>A0A183UMT0_TOXCA</name>
<reference evidence="1 2" key="2">
    <citation type="submission" date="2018-11" db="EMBL/GenBank/DDBJ databases">
        <authorList>
            <consortium name="Pathogen Informatics"/>
        </authorList>
    </citation>
    <scope>NUCLEOTIDE SEQUENCE [LARGE SCALE GENOMIC DNA]</scope>
</reference>
<evidence type="ECO:0000313" key="3">
    <source>
        <dbReference type="WBParaSite" id="TCNE_0000980001-mRNA-1"/>
    </source>
</evidence>
<dbReference type="EMBL" id="UYWY01020289">
    <property type="protein sequence ID" value="VDM41121.1"/>
    <property type="molecule type" value="Genomic_DNA"/>
</dbReference>
<keyword evidence="2" id="KW-1185">Reference proteome</keyword>
<accession>A0A183UMT0</accession>
<protein>
    <submittedName>
        <fullName evidence="3">Transposase</fullName>
    </submittedName>
</protein>
<organism evidence="2 3">
    <name type="scientific">Toxocara canis</name>
    <name type="common">Canine roundworm</name>
    <dbReference type="NCBI Taxonomy" id="6265"/>
    <lineage>
        <taxon>Eukaryota</taxon>
        <taxon>Metazoa</taxon>
        <taxon>Ecdysozoa</taxon>
        <taxon>Nematoda</taxon>
        <taxon>Chromadorea</taxon>
        <taxon>Rhabditida</taxon>
        <taxon>Spirurina</taxon>
        <taxon>Ascaridomorpha</taxon>
        <taxon>Ascaridoidea</taxon>
        <taxon>Toxocaridae</taxon>
        <taxon>Toxocara</taxon>
    </lineage>
</organism>
<evidence type="ECO:0000313" key="1">
    <source>
        <dbReference type="EMBL" id="VDM41121.1"/>
    </source>
</evidence>
<sequence>MMGLIATWNYSINMSCVQKKRKEKAMWHAFTPFYKAKRPKVLPRYVHVLPTPMPIKVLKNGWSMVATLLQHGLK</sequence>